<accession>A0A5J9TS99</accession>
<sequence>MKSRRGSCSPLRTEPAAAERGGCQGRQRTVQTVQDAVNAMPRDTRAGRPLRRDRLIPRTSEHLHVRRRAQRSRVTGRKSFADGITTMKTAPFCEPSAASFTITWLTHMLAHIY</sequence>
<evidence type="ECO:0000256" key="1">
    <source>
        <dbReference type="SAM" id="MobiDB-lite"/>
    </source>
</evidence>
<evidence type="ECO:0000313" key="2">
    <source>
        <dbReference type="EMBL" id="TVU14199.1"/>
    </source>
</evidence>
<gene>
    <name evidence="2" type="ORF">EJB05_37649</name>
</gene>
<dbReference type="AlphaFoldDB" id="A0A5J9TS99"/>
<dbReference type="OrthoDB" id="2019149at2759"/>
<dbReference type="Gramene" id="TVU14199">
    <property type="protein sequence ID" value="TVU14199"/>
    <property type="gene ID" value="EJB05_37649"/>
</dbReference>
<reference evidence="2 3" key="1">
    <citation type="journal article" date="2019" name="Sci. Rep.">
        <title>A high-quality genome of Eragrostis curvula grass provides insights into Poaceae evolution and supports new strategies to enhance forage quality.</title>
        <authorList>
            <person name="Carballo J."/>
            <person name="Santos B.A.C.M."/>
            <person name="Zappacosta D."/>
            <person name="Garbus I."/>
            <person name="Selva J.P."/>
            <person name="Gallo C.A."/>
            <person name="Diaz A."/>
            <person name="Albertini E."/>
            <person name="Caccamo M."/>
            <person name="Echenique V."/>
        </authorList>
    </citation>
    <scope>NUCLEOTIDE SEQUENCE [LARGE SCALE GENOMIC DNA]</scope>
    <source>
        <strain evidence="3">cv. Victoria</strain>
        <tissue evidence="2">Leaf</tissue>
    </source>
</reference>
<comment type="caution">
    <text evidence="2">The sequence shown here is derived from an EMBL/GenBank/DDBJ whole genome shotgun (WGS) entry which is preliminary data.</text>
</comment>
<protein>
    <submittedName>
        <fullName evidence="2">Uncharacterized protein</fullName>
    </submittedName>
</protein>
<name>A0A5J9TS99_9POAL</name>
<dbReference type="Proteomes" id="UP000324897">
    <property type="component" value="Unassembled WGS sequence"/>
</dbReference>
<proteinExistence type="predicted"/>
<dbReference type="EMBL" id="RWGY01000031">
    <property type="protein sequence ID" value="TVU14199.1"/>
    <property type="molecule type" value="Genomic_DNA"/>
</dbReference>
<keyword evidence="3" id="KW-1185">Reference proteome</keyword>
<feature type="region of interest" description="Disordered" evidence="1">
    <location>
        <begin position="1"/>
        <end position="28"/>
    </location>
</feature>
<organism evidence="2 3">
    <name type="scientific">Eragrostis curvula</name>
    <name type="common">weeping love grass</name>
    <dbReference type="NCBI Taxonomy" id="38414"/>
    <lineage>
        <taxon>Eukaryota</taxon>
        <taxon>Viridiplantae</taxon>
        <taxon>Streptophyta</taxon>
        <taxon>Embryophyta</taxon>
        <taxon>Tracheophyta</taxon>
        <taxon>Spermatophyta</taxon>
        <taxon>Magnoliopsida</taxon>
        <taxon>Liliopsida</taxon>
        <taxon>Poales</taxon>
        <taxon>Poaceae</taxon>
        <taxon>PACMAD clade</taxon>
        <taxon>Chloridoideae</taxon>
        <taxon>Eragrostideae</taxon>
        <taxon>Eragrostidinae</taxon>
        <taxon>Eragrostis</taxon>
    </lineage>
</organism>
<evidence type="ECO:0000313" key="3">
    <source>
        <dbReference type="Proteomes" id="UP000324897"/>
    </source>
</evidence>
<feature type="non-terminal residue" evidence="2">
    <location>
        <position position="1"/>
    </location>
</feature>